<dbReference type="RefSeq" id="WP_126160053.1">
    <property type="nucleotide sequence ID" value="NZ_RQXW01000027.1"/>
</dbReference>
<reference evidence="6 7" key="1">
    <citation type="submission" date="2018-11" db="EMBL/GenBank/DDBJ databases">
        <title>The draft genome sequence of Amphritea opalescens ANRC-JH13T.</title>
        <authorList>
            <person name="Fang Z."/>
            <person name="Zhang Y."/>
            <person name="Han X."/>
        </authorList>
    </citation>
    <scope>NUCLEOTIDE SEQUENCE [LARGE SCALE GENOMIC DNA]</scope>
    <source>
        <strain evidence="6 7">ANRC-JH13</strain>
    </source>
</reference>
<comment type="cofactor">
    <cofactor evidence="3">
        <name>Zn(2+)</name>
        <dbReference type="ChEBI" id="CHEBI:29105"/>
    </cofactor>
    <text evidence="3">Binds 1 zinc ion per subunit.</text>
</comment>
<dbReference type="OrthoDB" id="9803687at2"/>
<evidence type="ECO:0000256" key="3">
    <source>
        <dbReference type="PIRSR" id="PIRSR037505-2"/>
    </source>
</evidence>
<dbReference type="SUPFAM" id="SSF82282">
    <property type="entry name" value="Homocysteine S-methyltransferase"/>
    <property type="match status" value="1"/>
</dbReference>
<dbReference type="InterPro" id="IPR036589">
    <property type="entry name" value="HCY_dom_sf"/>
</dbReference>
<dbReference type="AlphaFoldDB" id="A0A430KLH1"/>
<organism evidence="6 7">
    <name type="scientific">Amphritea opalescens</name>
    <dbReference type="NCBI Taxonomy" id="2490544"/>
    <lineage>
        <taxon>Bacteria</taxon>
        <taxon>Pseudomonadati</taxon>
        <taxon>Pseudomonadota</taxon>
        <taxon>Gammaproteobacteria</taxon>
        <taxon>Oceanospirillales</taxon>
        <taxon>Oceanospirillaceae</taxon>
        <taxon>Amphritea</taxon>
    </lineage>
</organism>
<feature type="binding site" evidence="3 4">
    <location>
        <position position="209"/>
    </location>
    <ligand>
        <name>Zn(2+)</name>
        <dbReference type="ChEBI" id="CHEBI:29105"/>
    </ligand>
</feature>
<dbReference type="GO" id="GO:0008168">
    <property type="term" value="F:methyltransferase activity"/>
    <property type="evidence" value="ECO:0007669"/>
    <property type="project" value="UniProtKB-UniRule"/>
</dbReference>
<sequence>MNKVTILNGGVGRELERRGAPFKQPEWSALAMMEAPEMVKDVHKAYIDAGAQVIITNSYALVPFHIGEERFKARGAALAEQSALVACEAVKQTGKQDILIAGSIPPLFGSYRADLYQPERADSIALPLITALNPHIDIWLNETQSLIEEALRVKSLVDRIDTEHKPYWVSFTLEDAIPTAQPLLRSGETLTDAVHAVLDAGVDAILFNCSQPEVITDAIELTKKALAQRSAAQTKPIKIGAYANAFPPQPKEAKANDMLNEMRNDLTPDSYLQWAQQWHALGAELIGGCCGIGPEHIQLLSEKLNR</sequence>
<dbReference type="PANTHER" id="PTHR11103:SF18">
    <property type="entry name" value="SLR1189 PROTEIN"/>
    <property type="match status" value="1"/>
</dbReference>
<dbReference type="EMBL" id="RQXW01000027">
    <property type="protein sequence ID" value="RTE64316.1"/>
    <property type="molecule type" value="Genomic_DNA"/>
</dbReference>
<keyword evidence="7" id="KW-1185">Reference proteome</keyword>
<dbReference type="GO" id="GO:0008270">
    <property type="term" value="F:zinc ion binding"/>
    <property type="evidence" value="ECO:0007669"/>
    <property type="project" value="InterPro"/>
</dbReference>
<evidence type="ECO:0000259" key="5">
    <source>
        <dbReference type="PROSITE" id="PS50970"/>
    </source>
</evidence>
<evidence type="ECO:0000313" key="7">
    <source>
        <dbReference type="Proteomes" id="UP000283087"/>
    </source>
</evidence>
<keyword evidence="3 4" id="KW-0862">Zinc</keyword>
<dbReference type="Gene3D" id="3.20.20.330">
    <property type="entry name" value="Homocysteine-binding-like domain"/>
    <property type="match status" value="1"/>
</dbReference>
<dbReference type="PROSITE" id="PS50970">
    <property type="entry name" value="HCY"/>
    <property type="match status" value="1"/>
</dbReference>
<evidence type="ECO:0000256" key="2">
    <source>
        <dbReference type="ARBA" id="ARBA00022679"/>
    </source>
</evidence>
<proteinExistence type="predicted"/>
<dbReference type="GO" id="GO:0009086">
    <property type="term" value="P:methionine biosynthetic process"/>
    <property type="evidence" value="ECO:0007669"/>
    <property type="project" value="InterPro"/>
</dbReference>
<name>A0A430KLH1_9GAMM</name>
<feature type="binding site" evidence="3 4">
    <location>
        <position position="290"/>
    </location>
    <ligand>
        <name>Zn(2+)</name>
        <dbReference type="ChEBI" id="CHEBI:29105"/>
    </ligand>
</feature>
<accession>A0A430KLH1</accession>
<gene>
    <name evidence="6" type="ORF">EH243_18025</name>
</gene>
<dbReference type="GO" id="GO:0032259">
    <property type="term" value="P:methylation"/>
    <property type="evidence" value="ECO:0007669"/>
    <property type="project" value="UniProtKB-KW"/>
</dbReference>
<dbReference type="InterPro" id="IPR003726">
    <property type="entry name" value="HCY_dom"/>
</dbReference>
<dbReference type="InterPro" id="IPR017226">
    <property type="entry name" value="BHMT-like"/>
</dbReference>
<evidence type="ECO:0000256" key="4">
    <source>
        <dbReference type="PROSITE-ProRule" id="PRU00333"/>
    </source>
</evidence>
<protein>
    <submittedName>
        <fullName evidence="6">Homocysteine S-methyltransferase family protein</fullName>
    </submittedName>
</protein>
<feature type="binding site" evidence="3 4">
    <location>
        <position position="289"/>
    </location>
    <ligand>
        <name>Zn(2+)</name>
        <dbReference type="ChEBI" id="CHEBI:29105"/>
    </ligand>
</feature>
<comment type="caution">
    <text evidence="6">The sequence shown here is derived from an EMBL/GenBank/DDBJ whole genome shotgun (WGS) entry which is preliminary data.</text>
</comment>
<dbReference type="Proteomes" id="UP000283087">
    <property type="component" value="Unassembled WGS sequence"/>
</dbReference>
<dbReference type="PIRSF" id="PIRSF037505">
    <property type="entry name" value="Betaine_HMT"/>
    <property type="match status" value="1"/>
</dbReference>
<feature type="domain" description="Hcy-binding" evidence="5">
    <location>
        <begin position="1"/>
        <end position="304"/>
    </location>
</feature>
<evidence type="ECO:0000256" key="1">
    <source>
        <dbReference type="ARBA" id="ARBA00022603"/>
    </source>
</evidence>
<evidence type="ECO:0000313" key="6">
    <source>
        <dbReference type="EMBL" id="RTE64316.1"/>
    </source>
</evidence>
<keyword evidence="2 4" id="KW-0808">Transferase</keyword>
<keyword evidence="1 4" id="KW-0489">Methyltransferase</keyword>
<keyword evidence="3 4" id="KW-0479">Metal-binding</keyword>
<dbReference type="Pfam" id="PF02574">
    <property type="entry name" value="S-methyl_trans"/>
    <property type="match status" value="1"/>
</dbReference>
<dbReference type="PANTHER" id="PTHR11103">
    <property type="entry name" value="SLR1189 PROTEIN"/>
    <property type="match status" value="1"/>
</dbReference>